<dbReference type="GO" id="GO:0016616">
    <property type="term" value="F:oxidoreductase activity, acting on the CH-OH group of donors, NAD or NADP as acceptor"/>
    <property type="evidence" value="ECO:0007669"/>
    <property type="project" value="TreeGrafter"/>
</dbReference>
<sequence>MTDSKRFGGKVTLVTGGAGNIGLATAQRLAASGSAIALLDLAGDKLDEAVRTVAAAGVTARGYGCDVTDAAGVQAVVDRVAADFGQIDFLFNNAGYQGAFAPVQDYPVEDFARVMTINVCGAFHVLRAVSRHMVARKFGRIVNTASMAGVGGPPNMAAYGASKFAIIGLTQTASKDLAPYNIRVNAISPAFMGPGFMWDRQVELQARVGSQYFSTDPKVVAEQMINSVPMRRYGDIKEIPGVVEFLLGDDSSYMTGVNLPIAGGIL</sequence>
<evidence type="ECO:0000256" key="2">
    <source>
        <dbReference type="ARBA" id="ARBA00023002"/>
    </source>
</evidence>
<dbReference type="InterPro" id="IPR020904">
    <property type="entry name" value="Sc_DH/Rdtase_CS"/>
</dbReference>
<dbReference type="CDD" id="cd05233">
    <property type="entry name" value="SDR_c"/>
    <property type="match status" value="1"/>
</dbReference>
<dbReference type="OrthoDB" id="9803333at2"/>
<dbReference type="InterPro" id="IPR057326">
    <property type="entry name" value="KR_dom"/>
</dbReference>
<proteinExistence type="inferred from homology"/>
<dbReference type="PANTHER" id="PTHR42760">
    <property type="entry name" value="SHORT-CHAIN DEHYDROGENASES/REDUCTASES FAMILY MEMBER"/>
    <property type="match status" value="1"/>
</dbReference>
<dbReference type="PROSITE" id="PS00061">
    <property type="entry name" value="ADH_SHORT"/>
    <property type="match status" value="1"/>
</dbReference>
<comment type="caution">
    <text evidence="5">The sequence shown here is derived from an EMBL/GenBank/DDBJ whole genome shotgun (WGS) entry which is preliminary data.</text>
</comment>
<protein>
    <submittedName>
        <fullName evidence="5">NAD(P)-dependent oxidoreductase</fullName>
    </submittedName>
</protein>
<dbReference type="FunFam" id="3.40.50.720:FF:000084">
    <property type="entry name" value="Short-chain dehydrogenase reductase"/>
    <property type="match status" value="1"/>
</dbReference>
<keyword evidence="2" id="KW-0560">Oxidoreductase</keyword>
<dbReference type="AlphaFoldDB" id="A0A318PR26"/>
<gene>
    <name evidence="5" type="ORF">CFR75_02505</name>
</gene>
<evidence type="ECO:0000256" key="3">
    <source>
        <dbReference type="RuleBase" id="RU000363"/>
    </source>
</evidence>
<dbReference type="EMBL" id="NKUC01000003">
    <property type="protein sequence ID" value="PYD58268.1"/>
    <property type="molecule type" value="Genomic_DNA"/>
</dbReference>
<keyword evidence="6" id="KW-1185">Reference proteome</keyword>
<dbReference type="Gene3D" id="3.40.50.720">
    <property type="entry name" value="NAD(P)-binding Rossmann-like Domain"/>
    <property type="match status" value="1"/>
</dbReference>
<dbReference type="InterPro" id="IPR002347">
    <property type="entry name" value="SDR_fam"/>
</dbReference>
<reference evidence="5 6" key="1">
    <citation type="submission" date="2017-07" db="EMBL/GenBank/DDBJ databases">
        <title>A draft genome sequence of Komagataeibacter xylinus LMG 1515.</title>
        <authorList>
            <person name="Skraban J."/>
            <person name="Cleenwerck I."/>
            <person name="Vandamme P."/>
            <person name="Trcek J."/>
        </authorList>
    </citation>
    <scope>NUCLEOTIDE SEQUENCE [LARGE SCALE GENOMIC DNA]</scope>
    <source>
        <strain evidence="5 6">LMG 1515</strain>
    </source>
</reference>
<organism evidence="5 6">
    <name type="scientific">Komagataeibacter xylinus</name>
    <name type="common">Gluconacetobacter xylinus</name>
    <dbReference type="NCBI Taxonomy" id="28448"/>
    <lineage>
        <taxon>Bacteria</taxon>
        <taxon>Pseudomonadati</taxon>
        <taxon>Pseudomonadota</taxon>
        <taxon>Alphaproteobacteria</taxon>
        <taxon>Acetobacterales</taxon>
        <taxon>Acetobacteraceae</taxon>
        <taxon>Komagataeibacter</taxon>
    </lineage>
</organism>
<dbReference type="GO" id="GO:0006633">
    <property type="term" value="P:fatty acid biosynthetic process"/>
    <property type="evidence" value="ECO:0007669"/>
    <property type="project" value="TreeGrafter"/>
</dbReference>
<dbReference type="PRINTS" id="PR00080">
    <property type="entry name" value="SDRFAMILY"/>
</dbReference>
<dbReference type="PRINTS" id="PR00081">
    <property type="entry name" value="GDHRDH"/>
</dbReference>
<dbReference type="Proteomes" id="UP000248257">
    <property type="component" value="Unassembled WGS sequence"/>
</dbReference>
<dbReference type="InterPro" id="IPR036291">
    <property type="entry name" value="NAD(P)-bd_dom_sf"/>
</dbReference>
<dbReference type="PANTHER" id="PTHR42760:SF133">
    <property type="entry name" value="3-OXOACYL-[ACYL-CARRIER-PROTEIN] REDUCTASE"/>
    <property type="match status" value="1"/>
</dbReference>
<feature type="domain" description="Ketoreductase" evidence="4">
    <location>
        <begin position="10"/>
        <end position="190"/>
    </location>
</feature>
<comment type="similarity">
    <text evidence="1 3">Belongs to the short-chain dehydrogenases/reductases (SDR) family.</text>
</comment>
<dbReference type="SUPFAM" id="SSF51735">
    <property type="entry name" value="NAD(P)-binding Rossmann-fold domains"/>
    <property type="match status" value="1"/>
</dbReference>
<name>A0A318PR26_KOMXY</name>
<dbReference type="GO" id="GO:0048038">
    <property type="term" value="F:quinone binding"/>
    <property type="evidence" value="ECO:0007669"/>
    <property type="project" value="TreeGrafter"/>
</dbReference>
<evidence type="ECO:0000313" key="5">
    <source>
        <dbReference type="EMBL" id="PYD58268.1"/>
    </source>
</evidence>
<dbReference type="STRING" id="1220579.GCA_001571345_00537"/>
<evidence type="ECO:0000256" key="1">
    <source>
        <dbReference type="ARBA" id="ARBA00006484"/>
    </source>
</evidence>
<dbReference type="SMART" id="SM00822">
    <property type="entry name" value="PKS_KR"/>
    <property type="match status" value="1"/>
</dbReference>
<evidence type="ECO:0000259" key="4">
    <source>
        <dbReference type="SMART" id="SM00822"/>
    </source>
</evidence>
<dbReference type="RefSeq" id="WP_061271836.1">
    <property type="nucleotide sequence ID" value="NZ_CBCRXN010000004.1"/>
</dbReference>
<accession>A0A318PR26</accession>
<dbReference type="Pfam" id="PF00106">
    <property type="entry name" value="adh_short"/>
    <property type="match status" value="1"/>
</dbReference>
<evidence type="ECO:0000313" key="6">
    <source>
        <dbReference type="Proteomes" id="UP000248257"/>
    </source>
</evidence>